<organism evidence="1 2">
    <name type="scientific">Eiseniibacteriota bacterium</name>
    <dbReference type="NCBI Taxonomy" id="2212470"/>
    <lineage>
        <taxon>Bacteria</taxon>
        <taxon>Candidatus Eiseniibacteriota</taxon>
    </lineage>
</organism>
<name>A0A849SMS9_UNCEI</name>
<dbReference type="Proteomes" id="UP000580839">
    <property type="component" value="Unassembled WGS sequence"/>
</dbReference>
<reference evidence="1 2" key="1">
    <citation type="submission" date="2020-04" db="EMBL/GenBank/DDBJ databases">
        <title>Metagenomic profiling of ammonia- and methane-oxidizing microorganisms in a Dutch drinking water treatment plant.</title>
        <authorList>
            <person name="Poghosyan L."/>
            <person name="Leucker S."/>
        </authorList>
    </citation>
    <scope>NUCLEOTIDE SEQUENCE [LARGE SCALE GENOMIC DNA]</scope>
    <source>
        <strain evidence="1">S-RSF-IL-03</strain>
    </source>
</reference>
<accession>A0A849SMS9</accession>
<dbReference type="AlphaFoldDB" id="A0A849SMS9"/>
<protein>
    <recommendedName>
        <fullName evidence="3">MipA/OmpV family protein</fullName>
    </recommendedName>
</protein>
<evidence type="ECO:0000313" key="1">
    <source>
        <dbReference type="EMBL" id="NOT35103.1"/>
    </source>
</evidence>
<proteinExistence type="predicted"/>
<dbReference type="EMBL" id="JABFRW010000172">
    <property type="protein sequence ID" value="NOT35103.1"/>
    <property type="molecule type" value="Genomic_DNA"/>
</dbReference>
<sequence length="244" mass="26453">MNSNPLTPLALGVVLGCAVLPCRAGAEAEPDASDKSPVVEWSTTYASRYAFQGFDYSEGRPVLQPSTSVSLRGFTAGLWGNVNQTRQELDELDVTLERDFERGRLSGSLGYAYLDYPHREDWAPTHEAILDLAFAAPLAASLSMHWDAAAGAGRYWTFGLAREFESARGTFALTAKLFAQEHYYGMTGFPACETGAAFAGAWGAIAIEPAVARTWAWANGDFRDALAIEPHWMGSISVSSAWAR</sequence>
<comment type="caution">
    <text evidence="1">The sequence shown here is derived from an EMBL/GenBank/DDBJ whole genome shotgun (WGS) entry which is preliminary data.</text>
</comment>
<evidence type="ECO:0000313" key="2">
    <source>
        <dbReference type="Proteomes" id="UP000580839"/>
    </source>
</evidence>
<gene>
    <name evidence="1" type="ORF">HOP12_13225</name>
</gene>
<evidence type="ECO:0008006" key="3">
    <source>
        <dbReference type="Google" id="ProtNLM"/>
    </source>
</evidence>